<evidence type="ECO:0000256" key="1">
    <source>
        <dbReference type="SAM" id="MobiDB-lite"/>
    </source>
</evidence>
<sequence>MQRHPTPKPNGDTVLDYLFNATRVTKKLIDENTWSCAIPKHHNKSSKQKTKKHKADNNIAAFPASAKKMKQDEARARSQNQITSKYNYSA</sequence>
<gene>
    <name evidence="2" type="ORF">CTEN210_12272</name>
</gene>
<feature type="compositionally biased region" description="Polar residues" evidence="1">
    <location>
        <begin position="77"/>
        <end position="90"/>
    </location>
</feature>
<keyword evidence="3" id="KW-1185">Reference proteome</keyword>
<name>A0AAD3D0V8_9STRA</name>
<dbReference type="AlphaFoldDB" id="A0AAD3D0V8"/>
<accession>A0AAD3D0V8</accession>
<dbReference type="Proteomes" id="UP001054902">
    <property type="component" value="Unassembled WGS sequence"/>
</dbReference>
<evidence type="ECO:0000313" key="3">
    <source>
        <dbReference type="Proteomes" id="UP001054902"/>
    </source>
</evidence>
<dbReference type="EMBL" id="BLLK01000051">
    <property type="protein sequence ID" value="GFH55796.1"/>
    <property type="molecule type" value="Genomic_DNA"/>
</dbReference>
<evidence type="ECO:0000313" key="2">
    <source>
        <dbReference type="EMBL" id="GFH55796.1"/>
    </source>
</evidence>
<reference evidence="2 3" key="1">
    <citation type="journal article" date="2021" name="Sci. Rep.">
        <title>The genome of the diatom Chaetoceros tenuissimus carries an ancient integrated fragment of an extant virus.</title>
        <authorList>
            <person name="Hongo Y."/>
            <person name="Kimura K."/>
            <person name="Takaki Y."/>
            <person name="Yoshida Y."/>
            <person name="Baba S."/>
            <person name="Kobayashi G."/>
            <person name="Nagasaki K."/>
            <person name="Hano T."/>
            <person name="Tomaru Y."/>
        </authorList>
    </citation>
    <scope>NUCLEOTIDE SEQUENCE [LARGE SCALE GENOMIC DNA]</scope>
    <source>
        <strain evidence="2 3">NIES-3715</strain>
    </source>
</reference>
<feature type="region of interest" description="Disordered" evidence="1">
    <location>
        <begin position="40"/>
        <end position="90"/>
    </location>
</feature>
<feature type="compositionally biased region" description="Basic residues" evidence="1">
    <location>
        <begin position="40"/>
        <end position="54"/>
    </location>
</feature>
<proteinExistence type="predicted"/>
<organism evidence="2 3">
    <name type="scientific">Chaetoceros tenuissimus</name>
    <dbReference type="NCBI Taxonomy" id="426638"/>
    <lineage>
        <taxon>Eukaryota</taxon>
        <taxon>Sar</taxon>
        <taxon>Stramenopiles</taxon>
        <taxon>Ochrophyta</taxon>
        <taxon>Bacillariophyta</taxon>
        <taxon>Coscinodiscophyceae</taxon>
        <taxon>Chaetocerotophycidae</taxon>
        <taxon>Chaetocerotales</taxon>
        <taxon>Chaetocerotaceae</taxon>
        <taxon>Chaetoceros</taxon>
    </lineage>
</organism>
<comment type="caution">
    <text evidence="2">The sequence shown here is derived from an EMBL/GenBank/DDBJ whole genome shotgun (WGS) entry which is preliminary data.</text>
</comment>
<protein>
    <submittedName>
        <fullName evidence="2">Uncharacterized protein</fullName>
    </submittedName>
</protein>